<gene>
    <name evidence="1" type="ORF">FSB75_13490</name>
</gene>
<evidence type="ECO:0000313" key="2">
    <source>
        <dbReference type="Proteomes" id="UP000321204"/>
    </source>
</evidence>
<dbReference type="SUPFAM" id="SSF48452">
    <property type="entry name" value="TPR-like"/>
    <property type="match status" value="1"/>
</dbReference>
<dbReference type="Proteomes" id="UP000321204">
    <property type="component" value="Chromosome"/>
</dbReference>
<dbReference type="OrthoDB" id="614457at2"/>
<name>A0A5B8ULH6_9BACT</name>
<protein>
    <submittedName>
        <fullName evidence="1">SusD/RagB family nutrient-binding outer membrane lipoprotein</fullName>
    </submittedName>
</protein>
<dbReference type="Gene3D" id="1.25.40.390">
    <property type="match status" value="1"/>
</dbReference>
<dbReference type="KEGG" id="fgg:FSB75_13490"/>
<reference evidence="1 2" key="1">
    <citation type="journal article" date="2015" name="Int. J. Syst. Evol. Microbiol.">
        <title>Flavisolibacter ginsenosidimutans sp. nov., with ginsenoside-converting activity isolated from soil used for cultivating ginseng.</title>
        <authorList>
            <person name="Zhao Y."/>
            <person name="Liu Q."/>
            <person name="Kang M.S."/>
            <person name="Jin F."/>
            <person name="Yu H."/>
            <person name="Im W.T."/>
        </authorList>
    </citation>
    <scope>NUCLEOTIDE SEQUENCE [LARGE SCALE GENOMIC DNA]</scope>
    <source>
        <strain evidence="1 2">Gsoil 636</strain>
    </source>
</reference>
<proteinExistence type="predicted"/>
<sequence>MKKYLIVLLLGGSLLSGCKKNFLDLTENPNYPSTATAVSLLAPAEVKTAAIAVDPGLAIVNVWMGYWAFSPNYAVNQDSRDYRFTNTLGQSTFTNIYSNAYDYQKIIDFAVAQSDPALEGMGRTMKSFLMQWAVDIWNNVPYSQAFQGTANKAPAYDDGKAVYEAIYDDLTVAINKLKTASSFPDATQDLIFGGNKTKWIKFANTVKLRILLRQSGRADRASYITSKLAADFPSSGGTISSYFLQAGEGAVVNPGYVNTDLKQNPYYANFGYNAAGTKTGNNDFYKASSYSVNFYFLQNDLRLFYVAKPVSTGGITFFGYHFLGNEMGSQGNGAVTYSDNLDNSPIGGPNGGIPYRSATDPQPIMGDFESLFLQAEAVQRGWFTGNAKTIFNQAQLQSFIFDFDRVDGAGSGAAYQAMLTPTADNNWDMATDKIKLIITQKWAAFNTINFIEPWTEYRRTGYPPIPLSSSGSRGPRIPLRLKYPQTEYDLNGSNVNTQGTIDQFTSKIWWMP</sequence>
<accession>A0A5B8ULH6</accession>
<dbReference type="AlphaFoldDB" id="A0A5B8ULH6"/>
<keyword evidence="2" id="KW-1185">Reference proteome</keyword>
<dbReference type="RefSeq" id="WP_146788448.1">
    <property type="nucleotide sequence ID" value="NZ_BAABIO010000003.1"/>
</dbReference>
<dbReference type="InterPro" id="IPR011990">
    <property type="entry name" value="TPR-like_helical_dom_sf"/>
</dbReference>
<dbReference type="EMBL" id="CP042433">
    <property type="protein sequence ID" value="QEC56865.1"/>
    <property type="molecule type" value="Genomic_DNA"/>
</dbReference>
<organism evidence="1 2">
    <name type="scientific">Flavisolibacter ginsenosidimutans</name>
    <dbReference type="NCBI Taxonomy" id="661481"/>
    <lineage>
        <taxon>Bacteria</taxon>
        <taxon>Pseudomonadati</taxon>
        <taxon>Bacteroidota</taxon>
        <taxon>Chitinophagia</taxon>
        <taxon>Chitinophagales</taxon>
        <taxon>Chitinophagaceae</taxon>
        <taxon>Flavisolibacter</taxon>
    </lineage>
</organism>
<dbReference type="InterPro" id="IPR041662">
    <property type="entry name" value="SusD-like_2"/>
</dbReference>
<evidence type="ECO:0000313" key="1">
    <source>
        <dbReference type="EMBL" id="QEC56865.1"/>
    </source>
</evidence>
<dbReference type="Pfam" id="PF12771">
    <property type="entry name" value="SusD-like_2"/>
    <property type="match status" value="1"/>
</dbReference>
<dbReference type="PROSITE" id="PS51257">
    <property type="entry name" value="PROKAR_LIPOPROTEIN"/>
    <property type="match status" value="1"/>
</dbReference>
<keyword evidence="1" id="KW-0449">Lipoprotein</keyword>